<evidence type="ECO:0000313" key="3">
    <source>
        <dbReference type="Proteomes" id="UP000762676"/>
    </source>
</evidence>
<dbReference type="InterPro" id="IPR028227">
    <property type="entry name" value="UPF0449"/>
</dbReference>
<evidence type="ECO:0008006" key="4">
    <source>
        <dbReference type="Google" id="ProtNLM"/>
    </source>
</evidence>
<feature type="region of interest" description="Disordered" evidence="1">
    <location>
        <begin position="1"/>
        <end position="27"/>
    </location>
</feature>
<feature type="region of interest" description="Disordered" evidence="1">
    <location>
        <begin position="131"/>
        <end position="159"/>
    </location>
</feature>
<reference evidence="2 3" key="1">
    <citation type="journal article" date="2021" name="Elife">
        <title>Chloroplast acquisition without the gene transfer in kleptoplastic sea slugs, Plakobranchus ocellatus.</title>
        <authorList>
            <person name="Maeda T."/>
            <person name="Takahashi S."/>
            <person name="Yoshida T."/>
            <person name="Shimamura S."/>
            <person name="Takaki Y."/>
            <person name="Nagai Y."/>
            <person name="Toyoda A."/>
            <person name="Suzuki Y."/>
            <person name="Arimoto A."/>
            <person name="Ishii H."/>
            <person name="Satoh N."/>
            <person name="Nishiyama T."/>
            <person name="Hasebe M."/>
            <person name="Maruyama T."/>
            <person name="Minagawa J."/>
            <person name="Obokata J."/>
            <person name="Shigenobu S."/>
        </authorList>
    </citation>
    <scope>NUCLEOTIDE SEQUENCE [LARGE SCALE GENOMIC DNA]</scope>
</reference>
<feature type="region of interest" description="Disordered" evidence="1">
    <location>
        <begin position="57"/>
        <end position="79"/>
    </location>
</feature>
<keyword evidence="3" id="KW-1185">Reference proteome</keyword>
<feature type="compositionally biased region" description="Low complexity" evidence="1">
    <location>
        <begin position="60"/>
        <end position="75"/>
    </location>
</feature>
<dbReference type="Proteomes" id="UP000762676">
    <property type="component" value="Unassembled WGS sequence"/>
</dbReference>
<protein>
    <recommendedName>
        <fullName evidence="4">BLOC-1-related complex subunit 7</fullName>
    </recommendedName>
</protein>
<gene>
    <name evidence="2" type="ORF">ElyMa_004915400</name>
</gene>
<accession>A0AAV4IW48</accession>
<feature type="compositionally biased region" description="Polar residues" evidence="1">
    <location>
        <begin position="135"/>
        <end position="145"/>
    </location>
</feature>
<dbReference type="Pfam" id="PF15136">
    <property type="entry name" value="UPF0449"/>
    <property type="match status" value="1"/>
</dbReference>
<evidence type="ECO:0000313" key="2">
    <source>
        <dbReference type="EMBL" id="GFS14763.1"/>
    </source>
</evidence>
<sequence length="159" mass="17285">MGVMSKVSKGTRLSERPKPPIWEDIEADVTASSKDDVVFDVGRSNLPNVSAQLLKEKANASTSSTADLSDLDTSSYDPEKVQASYESVLRLMESYEHLTTVPASLREQYSNLQGLGQDVLGSISQLRELAHSVKQETQAQSSSADTGHGKGKSTRKKKK</sequence>
<comment type="caution">
    <text evidence="2">The sequence shown here is derived from an EMBL/GenBank/DDBJ whole genome shotgun (WGS) entry which is preliminary data.</text>
</comment>
<organism evidence="2 3">
    <name type="scientific">Elysia marginata</name>
    <dbReference type="NCBI Taxonomy" id="1093978"/>
    <lineage>
        <taxon>Eukaryota</taxon>
        <taxon>Metazoa</taxon>
        <taxon>Spiralia</taxon>
        <taxon>Lophotrochozoa</taxon>
        <taxon>Mollusca</taxon>
        <taxon>Gastropoda</taxon>
        <taxon>Heterobranchia</taxon>
        <taxon>Euthyneura</taxon>
        <taxon>Panpulmonata</taxon>
        <taxon>Sacoglossa</taxon>
        <taxon>Placobranchoidea</taxon>
        <taxon>Plakobranchidae</taxon>
        <taxon>Elysia</taxon>
    </lineage>
</organism>
<dbReference type="EMBL" id="BMAT01009845">
    <property type="protein sequence ID" value="GFS14763.1"/>
    <property type="molecule type" value="Genomic_DNA"/>
</dbReference>
<proteinExistence type="predicted"/>
<evidence type="ECO:0000256" key="1">
    <source>
        <dbReference type="SAM" id="MobiDB-lite"/>
    </source>
</evidence>
<name>A0AAV4IW48_9GAST</name>
<feature type="compositionally biased region" description="Basic residues" evidence="1">
    <location>
        <begin position="149"/>
        <end position="159"/>
    </location>
</feature>
<dbReference type="AlphaFoldDB" id="A0AAV4IW48"/>